<evidence type="ECO:0000313" key="4">
    <source>
        <dbReference type="Proteomes" id="UP001152797"/>
    </source>
</evidence>
<evidence type="ECO:0000256" key="1">
    <source>
        <dbReference type="SAM" id="MobiDB-lite"/>
    </source>
</evidence>
<protein>
    <recommendedName>
        <fullName evidence="5">Protein C10</fullName>
    </recommendedName>
</protein>
<name>A0A9P1CJZ6_9DINO</name>
<dbReference type="EMBL" id="CAMXCT030001863">
    <property type="protein sequence ID" value="CAL4781004.1"/>
    <property type="molecule type" value="Genomic_DNA"/>
</dbReference>
<evidence type="ECO:0000313" key="2">
    <source>
        <dbReference type="EMBL" id="CAI3993692.1"/>
    </source>
</evidence>
<gene>
    <name evidence="2" type="ORF">C1SCF055_LOCUS20418</name>
</gene>
<reference evidence="2" key="1">
    <citation type="submission" date="2022-10" db="EMBL/GenBank/DDBJ databases">
        <authorList>
            <person name="Chen Y."/>
            <person name="Dougan E. K."/>
            <person name="Chan C."/>
            <person name="Rhodes N."/>
            <person name="Thang M."/>
        </authorList>
    </citation>
    <scope>NUCLEOTIDE SEQUENCE</scope>
</reference>
<evidence type="ECO:0000313" key="3">
    <source>
        <dbReference type="EMBL" id="CAL4781004.1"/>
    </source>
</evidence>
<reference evidence="3 4" key="2">
    <citation type="submission" date="2024-05" db="EMBL/GenBank/DDBJ databases">
        <authorList>
            <person name="Chen Y."/>
            <person name="Shah S."/>
            <person name="Dougan E. K."/>
            <person name="Thang M."/>
            <person name="Chan C."/>
        </authorList>
    </citation>
    <scope>NUCLEOTIDE SEQUENCE [LARGE SCALE GENOMIC DNA]</scope>
</reference>
<organism evidence="2">
    <name type="scientific">Cladocopium goreaui</name>
    <dbReference type="NCBI Taxonomy" id="2562237"/>
    <lineage>
        <taxon>Eukaryota</taxon>
        <taxon>Sar</taxon>
        <taxon>Alveolata</taxon>
        <taxon>Dinophyceae</taxon>
        <taxon>Suessiales</taxon>
        <taxon>Symbiodiniaceae</taxon>
        <taxon>Cladocopium</taxon>
    </lineage>
</organism>
<dbReference type="AlphaFoldDB" id="A0A9P1CJZ6"/>
<sequence length="437" mass="48688">MDGLLRALFLDKGFTEDQLDTIEAQDSELRHVGDLAAGATSEDDARVWAEELGLSSRVSKSRFVRSWIEARSQGSLSLDAGYTPSEPAKRAPSPVQEPPVESKFVEEELADDWNWVKLSSQAEMAMTPTPQQETRVALSYIDGEPVSKPGGISDMLRSSLRSHGLTSIEVSQMEQTLEARSCKALATAASTFESAMRLARLCGIQSKVSQENFAKAWHQAAATMIALDGGKKSKQLVELVKDEDWEACTKLLMQRCQVSKPKELLPLLRGLLQQVAERQRLKVEAQSKAETAKVLPTLASLYGPEAVAEAEKSTAMAQAEWRYCWMVRSFFTVRTLASLQAEVLNAYEAEEFQAACEALNKTWVNVDRMPLDQKMRAIEALCLENALKRILPRYGFKPDADGMAEMKQVVTEMSKLDTEVRRRQMLITAAVMKKFKL</sequence>
<dbReference type="OrthoDB" id="10506971at2759"/>
<comment type="caution">
    <text evidence="2">The sequence shown here is derived from an EMBL/GenBank/DDBJ whole genome shotgun (WGS) entry which is preliminary data.</text>
</comment>
<proteinExistence type="predicted"/>
<dbReference type="EMBL" id="CAMXCT020001863">
    <property type="protein sequence ID" value="CAL1147067.1"/>
    <property type="molecule type" value="Genomic_DNA"/>
</dbReference>
<accession>A0A9P1CJZ6</accession>
<evidence type="ECO:0008006" key="5">
    <source>
        <dbReference type="Google" id="ProtNLM"/>
    </source>
</evidence>
<feature type="region of interest" description="Disordered" evidence="1">
    <location>
        <begin position="78"/>
        <end position="100"/>
    </location>
</feature>
<keyword evidence="4" id="KW-1185">Reference proteome</keyword>
<dbReference type="EMBL" id="CAMXCT010001863">
    <property type="protein sequence ID" value="CAI3993692.1"/>
    <property type="molecule type" value="Genomic_DNA"/>
</dbReference>
<dbReference type="Proteomes" id="UP001152797">
    <property type="component" value="Unassembled WGS sequence"/>
</dbReference>